<dbReference type="EMBL" id="BARV01017417">
    <property type="protein sequence ID" value="GAI23095.1"/>
    <property type="molecule type" value="Genomic_DNA"/>
</dbReference>
<accession>X1N8C8</accession>
<gene>
    <name evidence="1" type="ORF">S06H3_29686</name>
</gene>
<evidence type="ECO:0000313" key="1">
    <source>
        <dbReference type="EMBL" id="GAI23095.1"/>
    </source>
</evidence>
<dbReference type="AlphaFoldDB" id="X1N8C8"/>
<proteinExistence type="predicted"/>
<protein>
    <submittedName>
        <fullName evidence="1">Uncharacterized protein</fullName>
    </submittedName>
</protein>
<sequence length="67" mass="7797">WNGKPTYVNDSKIWSIWWRDPDWIVSPITGVEVPNLTFYSAADKIRDTYINPDTGHSLEVFWGMPPD</sequence>
<reference evidence="1" key="1">
    <citation type="journal article" date="2014" name="Front. Microbiol.">
        <title>High frequency of phylogenetically diverse reductive dehalogenase-homologous genes in deep subseafloor sedimentary metagenomes.</title>
        <authorList>
            <person name="Kawai M."/>
            <person name="Futagami T."/>
            <person name="Toyoda A."/>
            <person name="Takaki Y."/>
            <person name="Nishi S."/>
            <person name="Hori S."/>
            <person name="Arai W."/>
            <person name="Tsubouchi T."/>
            <person name="Morono Y."/>
            <person name="Uchiyama I."/>
            <person name="Ito T."/>
            <person name="Fujiyama A."/>
            <person name="Inagaki F."/>
            <person name="Takami H."/>
        </authorList>
    </citation>
    <scope>NUCLEOTIDE SEQUENCE</scope>
    <source>
        <strain evidence="1">Expedition CK06-06</strain>
    </source>
</reference>
<feature type="non-terminal residue" evidence="1">
    <location>
        <position position="1"/>
    </location>
</feature>
<comment type="caution">
    <text evidence="1">The sequence shown here is derived from an EMBL/GenBank/DDBJ whole genome shotgun (WGS) entry which is preliminary data.</text>
</comment>
<name>X1N8C8_9ZZZZ</name>
<organism evidence="1">
    <name type="scientific">marine sediment metagenome</name>
    <dbReference type="NCBI Taxonomy" id="412755"/>
    <lineage>
        <taxon>unclassified sequences</taxon>
        <taxon>metagenomes</taxon>
        <taxon>ecological metagenomes</taxon>
    </lineage>
</organism>